<dbReference type="Gene3D" id="3.10.310.70">
    <property type="match status" value="1"/>
</dbReference>
<name>A0A9D1KX19_9FIRM</name>
<dbReference type="Gene3D" id="3.20.20.140">
    <property type="entry name" value="Metal-dependent hydrolases"/>
    <property type="match status" value="1"/>
</dbReference>
<reference evidence="2" key="1">
    <citation type="submission" date="2020-10" db="EMBL/GenBank/DDBJ databases">
        <authorList>
            <person name="Gilroy R."/>
        </authorList>
    </citation>
    <scope>NUCLEOTIDE SEQUENCE</scope>
    <source>
        <strain evidence="2">CHK187-14744</strain>
    </source>
</reference>
<accession>A0A9D1KX19</accession>
<sequence>MDQTIYYGGDILTMEGKPEDTMPEAVLVKDGCIAALGNKEDLMAREPKSRLEDLSGHTLMPAFIDPHSHFSGYAYGVLQVSLSETADFQEIIDRIRNFIKKNHVPKGKWIQAGGYDQNALAEGRHPDRKVLDAAAPDNPLLIKHQSGHMGVLNSLGIQNLGLTPETKSPEGGRIGIEDGELTGYLEENALMKYMTQIPGEPKDALLKAFDTAQAAYASYGICTAQEGMMPAGLAPLYQGLMAMDKLYLDIVAYEDMKDIEKLETVFSDHLNGYKDHFRIGGYKMFLDGSPQGRTAWMREPYEDSPDYQGYPTLSDEQVYEKVCLAAANGRQILAHCNGDAAADQYLRMCSRVAEEYGSIRDIRPVMVHAQLLGRDQLDEVKRLGILPSFFVAHVKYWGDVHVKNFGEKRAQHISPAGSALKKHIPFTFHQDSPVIEPNMLETVGCAVNRRTKTGRLLGADECIPVWEALKAVTINAAWQYFEEDTKGSLRPGKRADLVILDQDPLRVEPEMIGQIQVLETIKDGKTIYKQEK</sequence>
<reference evidence="2" key="2">
    <citation type="journal article" date="2021" name="PeerJ">
        <title>Extensive microbial diversity within the chicken gut microbiome revealed by metagenomics and culture.</title>
        <authorList>
            <person name="Gilroy R."/>
            <person name="Ravi A."/>
            <person name="Getino M."/>
            <person name="Pursley I."/>
            <person name="Horton D.L."/>
            <person name="Alikhan N.F."/>
            <person name="Baker D."/>
            <person name="Gharbi K."/>
            <person name="Hall N."/>
            <person name="Watson M."/>
            <person name="Adriaenssens E.M."/>
            <person name="Foster-Nyarko E."/>
            <person name="Jarju S."/>
            <person name="Secka A."/>
            <person name="Antonio M."/>
            <person name="Oren A."/>
            <person name="Chaudhuri R.R."/>
            <person name="La Ragione R."/>
            <person name="Hildebrand F."/>
            <person name="Pallen M.J."/>
        </authorList>
    </citation>
    <scope>NUCLEOTIDE SEQUENCE</scope>
    <source>
        <strain evidence="2">CHK187-14744</strain>
    </source>
</reference>
<dbReference type="Pfam" id="PF07969">
    <property type="entry name" value="Amidohydro_3"/>
    <property type="match status" value="1"/>
</dbReference>
<dbReference type="AlphaFoldDB" id="A0A9D1KX19"/>
<comment type="caution">
    <text evidence="2">The sequence shown here is derived from an EMBL/GenBank/DDBJ whole genome shotgun (WGS) entry which is preliminary data.</text>
</comment>
<dbReference type="Gene3D" id="2.30.40.10">
    <property type="entry name" value="Urease, subunit C, domain 1"/>
    <property type="match status" value="1"/>
</dbReference>
<dbReference type="PANTHER" id="PTHR22642">
    <property type="entry name" value="IMIDAZOLONEPROPIONASE"/>
    <property type="match status" value="1"/>
</dbReference>
<dbReference type="SUPFAM" id="SSF51556">
    <property type="entry name" value="Metallo-dependent hydrolases"/>
    <property type="match status" value="1"/>
</dbReference>
<dbReference type="CDD" id="cd01300">
    <property type="entry name" value="YtcJ_like"/>
    <property type="match status" value="1"/>
</dbReference>
<dbReference type="EMBL" id="DVLT01000044">
    <property type="protein sequence ID" value="HIU02972.1"/>
    <property type="molecule type" value="Genomic_DNA"/>
</dbReference>
<dbReference type="InterPro" id="IPR033932">
    <property type="entry name" value="YtcJ-like"/>
</dbReference>
<dbReference type="PANTHER" id="PTHR22642:SF2">
    <property type="entry name" value="PROTEIN LONG AFTER FAR-RED 3"/>
    <property type="match status" value="1"/>
</dbReference>
<feature type="domain" description="Amidohydrolase 3" evidence="1">
    <location>
        <begin position="52"/>
        <end position="528"/>
    </location>
</feature>
<organism evidence="2 3">
    <name type="scientific">Candidatus Onthocola gallistercoris</name>
    <dbReference type="NCBI Taxonomy" id="2840876"/>
    <lineage>
        <taxon>Bacteria</taxon>
        <taxon>Bacillati</taxon>
        <taxon>Bacillota</taxon>
        <taxon>Bacilli</taxon>
        <taxon>Candidatus Onthocola</taxon>
    </lineage>
</organism>
<dbReference type="InterPro" id="IPR032466">
    <property type="entry name" value="Metal_Hydrolase"/>
</dbReference>
<dbReference type="SUPFAM" id="SSF51338">
    <property type="entry name" value="Composite domain of metallo-dependent hydrolases"/>
    <property type="match status" value="1"/>
</dbReference>
<protein>
    <submittedName>
        <fullName evidence="2">Amidohydrolase</fullName>
    </submittedName>
</protein>
<evidence type="ECO:0000259" key="1">
    <source>
        <dbReference type="Pfam" id="PF07969"/>
    </source>
</evidence>
<dbReference type="InterPro" id="IPR011059">
    <property type="entry name" value="Metal-dep_hydrolase_composite"/>
</dbReference>
<gene>
    <name evidence="2" type="ORF">IAB63_06950</name>
</gene>
<dbReference type="GO" id="GO:0016810">
    <property type="term" value="F:hydrolase activity, acting on carbon-nitrogen (but not peptide) bonds"/>
    <property type="evidence" value="ECO:0007669"/>
    <property type="project" value="InterPro"/>
</dbReference>
<evidence type="ECO:0000313" key="3">
    <source>
        <dbReference type="Proteomes" id="UP000824164"/>
    </source>
</evidence>
<proteinExistence type="predicted"/>
<evidence type="ECO:0000313" key="2">
    <source>
        <dbReference type="EMBL" id="HIU02972.1"/>
    </source>
</evidence>
<dbReference type="InterPro" id="IPR013108">
    <property type="entry name" value="Amidohydro_3"/>
</dbReference>
<dbReference type="Proteomes" id="UP000824164">
    <property type="component" value="Unassembled WGS sequence"/>
</dbReference>